<sequence length="353" mass="41580">MSKNLYQPKRNYGDNNFVTNLSKNTFLKRFFAKKTSYFFLGIFLVCLLTFIISLFLNSQPFKNLAYLRLNINVLPIFENNIKEVKIDQYNLNTTQKELINILQKNNVSYQILNSQLGVDEDLVFNLSDLFEKLKIDNYAIFGTDNFGNDVFIYTNQLMLKSFLVAFVLFICEFILGLFLGLLLIQVNEKISIVFIKIIHFFNSFPDILVILVFFVLTSNYLVVYLLIFILGWFRVVYWAYEYGLKEYNKQYVDSLLASNIPFYSILYKHILPNIFAQILILFARRVSYIIFFIATLNLLGYDNTNNVATIFQKNWAYKFLNKWQIIYPALILTIFLINWQLLMLNIADSSKVK</sequence>
<dbReference type="Pfam" id="PF00528">
    <property type="entry name" value="BPD_transp_1"/>
    <property type="match status" value="1"/>
</dbReference>
<keyword evidence="10" id="KW-1185">Reference proteome</keyword>
<dbReference type="Gene3D" id="1.10.3720.10">
    <property type="entry name" value="MetI-like"/>
    <property type="match status" value="1"/>
</dbReference>
<dbReference type="InterPro" id="IPR035906">
    <property type="entry name" value="MetI-like_sf"/>
</dbReference>
<evidence type="ECO:0000256" key="2">
    <source>
        <dbReference type="ARBA" id="ARBA00022448"/>
    </source>
</evidence>
<feature type="transmembrane region" description="Helical" evidence="7">
    <location>
        <begin position="193"/>
        <end position="215"/>
    </location>
</feature>
<comment type="subcellular location">
    <subcellularLocation>
        <location evidence="1 7">Cell membrane</location>
        <topology evidence="1 7">Multi-pass membrane protein</topology>
    </subcellularLocation>
</comment>
<evidence type="ECO:0000256" key="1">
    <source>
        <dbReference type="ARBA" id="ARBA00004651"/>
    </source>
</evidence>
<dbReference type="PROSITE" id="PS50928">
    <property type="entry name" value="ABC_TM1"/>
    <property type="match status" value="1"/>
</dbReference>
<evidence type="ECO:0000313" key="9">
    <source>
        <dbReference type="EMBL" id="MEE3928156.1"/>
    </source>
</evidence>
<accession>A0ABU7MM81</accession>
<dbReference type="InterPro" id="IPR000515">
    <property type="entry name" value="MetI-like"/>
</dbReference>
<gene>
    <name evidence="9" type="ORF">V2E24_01010</name>
</gene>
<feature type="transmembrane region" description="Helical" evidence="7">
    <location>
        <begin position="37"/>
        <end position="56"/>
    </location>
</feature>
<evidence type="ECO:0000256" key="6">
    <source>
        <dbReference type="ARBA" id="ARBA00023136"/>
    </source>
</evidence>
<keyword evidence="2 7" id="KW-0813">Transport</keyword>
<dbReference type="Proteomes" id="UP001344817">
    <property type="component" value="Unassembled WGS sequence"/>
</dbReference>
<dbReference type="CDD" id="cd06261">
    <property type="entry name" value="TM_PBP2"/>
    <property type="match status" value="1"/>
</dbReference>
<keyword evidence="6 7" id="KW-0472">Membrane</keyword>
<evidence type="ECO:0000256" key="5">
    <source>
        <dbReference type="ARBA" id="ARBA00022989"/>
    </source>
</evidence>
<dbReference type="SUPFAM" id="SSF161098">
    <property type="entry name" value="MetI-like"/>
    <property type="match status" value="1"/>
</dbReference>
<keyword evidence="5 7" id="KW-1133">Transmembrane helix</keyword>
<comment type="caution">
    <text evidence="9">The sequence shown here is derived from an EMBL/GenBank/DDBJ whole genome shotgun (WGS) entry which is preliminary data.</text>
</comment>
<protein>
    <submittedName>
        <fullName evidence="9">ABC transporter permease subunit</fullName>
    </submittedName>
</protein>
<proteinExistence type="inferred from homology"/>
<name>A0ABU7MM81_9BACT</name>
<feature type="transmembrane region" description="Helical" evidence="7">
    <location>
        <begin position="221"/>
        <end position="240"/>
    </location>
</feature>
<dbReference type="PANTHER" id="PTHR43386:SF1">
    <property type="entry name" value="D,D-DIPEPTIDE TRANSPORT SYSTEM PERMEASE PROTEIN DDPC-RELATED"/>
    <property type="match status" value="1"/>
</dbReference>
<keyword evidence="4 7" id="KW-0812">Transmembrane</keyword>
<organism evidence="9 10">
    <name type="scientific">Mycoplasmopsis ciconiae</name>
    <dbReference type="NCBI Taxonomy" id="561067"/>
    <lineage>
        <taxon>Bacteria</taxon>
        <taxon>Bacillati</taxon>
        <taxon>Mycoplasmatota</taxon>
        <taxon>Mycoplasmoidales</taxon>
        <taxon>Metamycoplasmataceae</taxon>
        <taxon>Mycoplasmopsis</taxon>
    </lineage>
</organism>
<keyword evidence="3" id="KW-1003">Cell membrane</keyword>
<dbReference type="RefSeq" id="WP_330500568.1">
    <property type="nucleotide sequence ID" value="NZ_JAZDWZ010000002.1"/>
</dbReference>
<evidence type="ECO:0000313" key="10">
    <source>
        <dbReference type="Proteomes" id="UP001344817"/>
    </source>
</evidence>
<evidence type="ECO:0000256" key="7">
    <source>
        <dbReference type="RuleBase" id="RU363032"/>
    </source>
</evidence>
<feature type="domain" description="ABC transmembrane type-1" evidence="8">
    <location>
        <begin position="158"/>
        <end position="343"/>
    </location>
</feature>
<evidence type="ECO:0000256" key="4">
    <source>
        <dbReference type="ARBA" id="ARBA00022692"/>
    </source>
</evidence>
<evidence type="ECO:0000256" key="3">
    <source>
        <dbReference type="ARBA" id="ARBA00022475"/>
    </source>
</evidence>
<feature type="transmembrane region" description="Helical" evidence="7">
    <location>
        <begin position="162"/>
        <end position="184"/>
    </location>
</feature>
<dbReference type="PANTHER" id="PTHR43386">
    <property type="entry name" value="OLIGOPEPTIDE TRANSPORT SYSTEM PERMEASE PROTEIN APPC"/>
    <property type="match status" value="1"/>
</dbReference>
<dbReference type="EMBL" id="JAZDWZ010000002">
    <property type="protein sequence ID" value="MEE3928156.1"/>
    <property type="molecule type" value="Genomic_DNA"/>
</dbReference>
<feature type="transmembrane region" description="Helical" evidence="7">
    <location>
        <begin position="325"/>
        <end position="347"/>
    </location>
</feature>
<reference evidence="9" key="1">
    <citation type="submission" date="2024-01" db="EMBL/GenBank/DDBJ databases">
        <title>Genome sequence of Mycoplasma ciconiae type strain DSM 25251.</title>
        <authorList>
            <person name="Spergser J."/>
        </authorList>
    </citation>
    <scope>NUCLEOTIDE SEQUENCE [LARGE SCALE GENOMIC DNA]</scope>
    <source>
        <strain evidence="9">DSM 25251</strain>
    </source>
</reference>
<dbReference type="InterPro" id="IPR050366">
    <property type="entry name" value="BP-dependent_transpt_permease"/>
</dbReference>
<evidence type="ECO:0000259" key="8">
    <source>
        <dbReference type="PROSITE" id="PS50928"/>
    </source>
</evidence>
<comment type="similarity">
    <text evidence="7">Belongs to the binding-protein-dependent transport system permease family.</text>
</comment>